<dbReference type="InterPro" id="IPR038678">
    <property type="entry name" value="Spondin_N_sf"/>
</dbReference>
<dbReference type="Proteomes" id="UP000663992">
    <property type="component" value="Unassembled WGS sequence"/>
</dbReference>
<reference evidence="1 2" key="1">
    <citation type="submission" date="2021-03" db="EMBL/GenBank/DDBJ databases">
        <title>novel species isolated from a fishpond in China.</title>
        <authorList>
            <person name="Lu H."/>
            <person name="Cai Z."/>
        </authorList>
    </citation>
    <scope>NUCLEOTIDE SEQUENCE [LARGE SCALE GENOMIC DNA]</scope>
    <source>
        <strain evidence="1 2">Y57</strain>
    </source>
</reference>
<dbReference type="InterPro" id="IPR009465">
    <property type="entry name" value="Spondin_N"/>
</dbReference>
<gene>
    <name evidence="1" type="ORF">J0A65_18680</name>
</gene>
<dbReference type="Gene3D" id="2.60.40.2130">
    <property type="entry name" value="F-spondin domain"/>
    <property type="match status" value="1"/>
</dbReference>
<dbReference type="NCBIfam" id="NF038123">
    <property type="entry name" value="NF038123_dom"/>
    <property type="match status" value="1"/>
</dbReference>
<evidence type="ECO:0000313" key="1">
    <source>
        <dbReference type="EMBL" id="MBN7821899.1"/>
    </source>
</evidence>
<proteinExistence type="predicted"/>
<dbReference type="RefSeq" id="WP_206595855.1">
    <property type="nucleotide sequence ID" value="NZ_JAFKCS010000025.1"/>
</dbReference>
<name>A0ABS3CXQ0_9ALTE</name>
<keyword evidence="2" id="KW-1185">Reference proteome</keyword>
<comment type="caution">
    <text evidence="1">The sequence shown here is derived from an EMBL/GenBank/DDBJ whole genome shotgun (WGS) entry which is preliminary data.</text>
</comment>
<organism evidence="1 2">
    <name type="scientific">Bowmanella yangjiangensis</name>
    <dbReference type="NCBI Taxonomy" id="2811230"/>
    <lineage>
        <taxon>Bacteria</taxon>
        <taxon>Pseudomonadati</taxon>
        <taxon>Pseudomonadota</taxon>
        <taxon>Gammaproteobacteria</taxon>
        <taxon>Alteromonadales</taxon>
        <taxon>Alteromonadaceae</taxon>
        <taxon>Bowmanella</taxon>
    </lineage>
</organism>
<dbReference type="PROSITE" id="PS51257">
    <property type="entry name" value="PROKAR_LIPOPROTEIN"/>
    <property type="match status" value="1"/>
</dbReference>
<accession>A0ABS3CXQ0</accession>
<dbReference type="EMBL" id="JAFKCS010000025">
    <property type="protein sequence ID" value="MBN7821899.1"/>
    <property type="molecule type" value="Genomic_DNA"/>
</dbReference>
<protein>
    <submittedName>
        <fullName evidence="1">Spondin domain-containing protein</fullName>
    </submittedName>
</protein>
<sequence>MKLVNSTVRLAVGLTILGGLTACGSDNEPVVSNPPPTPPPIEMKTFEVTLSNLTYGQPLSPAALLLRNEGALWEIGQMASVEVERIAEGGDNSALLSLAGNKVTASADGPLEPGMSQTFSLQLEATESANLTLVTMLVNTNDAFTGLTGLNLDAMQLNDSWSMTSGIYDAGTEANSELAGTIPGPADGGVGFDAMRDDVDFVAMHPGVVRQDDGKADSVLTQMHRFDNPAIRIRITRVE</sequence>
<evidence type="ECO:0000313" key="2">
    <source>
        <dbReference type="Proteomes" id="UP000663992"/>
    </source>
</evidence>